<evidence type="ECO:0000313" key="2">
    <source>
        <dbReference type="EMBL" id="PWK20491.1"/>
    </source>
</evidence>
<dbReference type="OrthoDB" id="1200950at2"/>
<keyword evidence="1" id="KW-0472">Membrane</keyword>
<accession>A0A316DQY3</accession>
<proteinExistence type="predicted"/>
<keyword evidence="3" id="KW-1185">Reference proteome</keyword>
<name>A0A316DQY3_9FLAO</name>
<dbReference type="AlphaFoldDB" id="A0A316DQY3"/>
<dbReference type="EMBL" id="QGGP01000001">
    <property type="protein sequence ID" value="PWK20491.1"/>
    <property type="molecule type" value="Genomic_DNA"/>
</dbReference>
<evidence type="ECO:0000256" key="1">
    <source>
        <dbReference type="SAM" id="Phobius"/>
    </source>
</evidence>
<dbReference type="RefSeq" id="WP_109680766.1">
    <property type="nucleotide sequence ID" value="NZ_QGGP01000001.1"/>
</dbReference>
<protein>
    <submittedName>
        <fullName evidence="2">Uncharacterized protein</fullName>
    </submittedName>
</protein>
<keyword evidence="1" id="KW-0812">Transmembrane</keyword>
<gene>
    <name evidence="2" type="ORF">LX78_00191</name>
</gene>
<reference evidence="2 3" key="1">
    <citation type="submission" date="2018-05" db="EMBL/GenBank/DDBJ databases">
        <title>Genomic Encyclopedia of Archaeal and Bacterial Type Strains, Phase II (KMG-II): from individual species to whole genera.</title>
        <authorList>
            <person name="Goeker M."/>
        </authorList>
    </citation>
    <scope>NUCLEOTIDE SEQUENCE [LARGE SCALE GENOMIC DNA]</scope>
    <source>
        <strain evidence="2 3">DSM 22637</strain>
    </source>
</reference>
<keyword evidence="1" id="KW-1133">Transmembrane helix</keyword>
<evidence type="ECO:0000313" key="3">
    <source>
        <dbReference type="Proteomes" id="UP000245430"/>
    </source>
</evidence>
<comment type="caution">
    <text evidence="2">The sequence shown here is derived from an EMBL/GenBank/DDBJ whole genome shotgun (WGS) entry which is preliminary data.</text>
</comment>
<sequence>MNNENIIISESNRPYWQLIIAAALFTLSLAFIVMLFQNIDLENKGKRLAGNIELILILFLLGTTFCSQKRVYLDLKKLKIKASYEVGPIKIGRWQPIKNSEYVSVFLRPKSDGSTVFEVNLWYERVKHIELYERDDYMDAFKIGYNISEKLNIDLLDATVPNESKWIDKNEWKSKINEQLS</sequence>
<dbReference type="Proteomes" id="UP000245430">
    <property type="component" value="Unassembled WGS sequence"/>
</dbReference>
<organism evidence="2 3">
    <name type="scientific">Xanthomarina spongicola</name>
    <dbReference type="NCBI Taxonomy" id="570520"/>
    <lineage>
        <taxon>Bacteria</taxon>
        <taxon>Pseudomonadati</taxon>
        <taxon>Bacteroidota</taxon>
        <taxon>Flavobacteriia</taxon>
        <taxon>Flavobacteriales</taxon>
        <taxon>Flavobacteriaceae</taxon>
        <taxon>Xanthomarina</taxon>
    </lineage>
</organism>
<feature type="transmembrane region" description="Helical" evidence="1">
    <location>
        <begin position="15"/>
        <end position="36"/>
    </location>
</feature>
<feature type="transmembrane region" description="Helical" evidence="1">
    <location>
        <begin position="48"/>
        <end position="65"/>
    </location>
</feature>